<dbReference type="PROSITE" id="PS00675">
    <property type="entry name" value="SIGMA54_INTERACT_1"/>
    <property type="match status" value="1"/>
</dbReference>
<comment type="caution">
    <text evidence="8">The sequence shown here is derived from an EMBL/GenBank/DDBJ whole genome shotgun (WGS) entry which is preliminary data.</text>
</comment>
<keyword evidence="9" id="KW-1185">Reference proteome</keyword>
<dbReference type="Pfam" id="PF25601">
    <property type="entry name" value="AAA_lid_14"/>
    <property type="match status" value="1"/>
</dbReference>
<dbReference type="InterPro" id="IPR025944">
    <property type="entry name" value="Sigma_54_int_dom_CS"/>
</dbReference>
<dbReference type="InterPro" id="IPR058031">
    <property type="entry name" value="AAA_lid_NorR"/>
</dbReference>
<evidence type="ECO:0000313" key="8">
    <source>
        <dbReference type="EMBL" id="MBU5676688.1"/>
    </source>
</evidence>
<evidence type="ECO:0000256" key="5">
    <source>
        <dbReference type="ARBA" id="ARBA00023163"/>
    </source>
</evidence>
<dbReference type="InterPro" id="IPR025943">
    <property type="entry name" value="Sigma_54_int_dom_ATP-bd_2"/>
</dbReference>
<feature type="domain" description="PAS" evidence="7">
    <location>
        <begin position="2"/>
        <end position="51"/>
    </location>
</feature>
<evidence type="ECO:0000256" key="1">
    <source>
        <dbReference type="ARBA" id="ARBA00022741"/>
    </source>
</evidence>
<protein>
    <submittedName>
        <fullName evidence="8">Sigma 54-interacting transcriptional regulator</fullName>
    </submittedName>
</protein>
<dbReference type="RefSeq" id="WP_216416763.1">
    <property type="nucleotide sequence ID" value="NZ_JAHLQK010000003.1"/>
</dbReference>
<dbReference type="Pfam" id="PF00158">
    <property type="entry name" value="Sigma54_activat"/>
    <property type="match status" value="1"/>
</dbReference>
<dbReference type="InterPro" id="IPR013656">
    <property type="entry name" value="PAS_4"/>
</dbReference>
<keyword evidence="1" id="KW-0547">Nucleotide-binding</keyword>
<dbReference type="PROSITE" id="PS00688">
    <property type="entry name" value="SIGMA54_INTERACT_3"/>
    <property type="match status" value="1"/>
</dbReference>
<dbReference type="EMBL" id="JAHLQK010000003">
    <property type="protein sequence ID" value="MBU5676688.1"/>
    <property type="molecule type" value="Genomic_DNA"/>
</dbReference>
<keyword evidence="2" id="KW-0067">ATP-binding</keyword>
<name>A0ABS6G2I0_9FIRM</name>
<dbReference type="InterPro" id="IPR003593">
    <property type="entry name" value="AAA+_ATPase"/>
</dbReference>
<accession>A0ABS6G2I0</accession>
<dbReference type="NCBIfam" id="TIGR00229">
    <property type="entry name" value="sensory_box"/>
    <property type="match status" value="1"/>
</dbReference>
<proteinExistence type="predicted"/>
<evidence type="ECO:0000256" key="2">
    <source>
        <dbReference type="ARBA" id="ARBA00022840"/>
    </source>
</evidence>
<feature type="domain" description="Sigma-54 factor interaction" evidence="6">
    <location>
        <begin position="149"/>
        <end position="377"/>
    </location>
</feature>
<dbReference type="InterPro" id="IPR002197">
    <property type="entry name" value="HTH_Fis"/>
</dbReference>
<organism evidence="8 9">
    <name type="scientific">Alkaliphilus flagellatus</name>
    <dbReference type="NCBI Taxonomy" id="2841507"/>
    <lineage>
        <taxon>Bacteria</taxon>
        <taxon>Bacillati</taxon>
        <taxon>Bacillota</taxon>
        <taxon>Clostridia</taxon>
        <taxon>Peptostreptococcales</taxon>
        <taxon>Natronincolaceae</taxon>
        <taxon>Alkaliphilus</taxon>
    </lineage>
</organism>
<dbReference type="SMART" id="SM00382">
    <property type="entry name" value="AAA"/>
    <property type="match status" value="1"/>
</dbReference>
<reference evidence="8 9" key="1">
    <citation type="submission" date="2021-06" db="EMBL/GenBank/DDBJ databases">
        <authorList>
            <person name="Sun Q."/>
            <person name="Li D."/>
        </authorList>
    </citation>
    <scope>NUCLEOTIDE SEQUENCE [LARGE SCALE GENOMIC DNA]</scope>
    <source>
        <strain evidence="8 9">MSJ-5</strain>
    </source>
</reference>
<evidence type="ECO:0000313" key="9">
    <source>
        <dbReference type="Proteomes" id="UP000779508"/>
    </source>
</evidence>
<keyword evidence="4" id="KW-0238">DNA-binding</keyword>
<evidence type="ECO:0000259" key="6">
    <source>
        <dbReference type="PROSITE" id="PS50045"/>
    </source>
</evidence>
<dbReference type="InterPro" id="IPR002078">
    <property type="entry name" value="Sigma_54_int"/>
</dbReference>
<dbReference type="PROSITE" id="PS00676">
    <property type="entry name" value="SIGMA54_INTERACT_2"/>
    <property type="match status" value="1"/>
</dbReference>
<dbReference type="Proteomes" id="UP000779508">
    <property type="component" value="Unassembled WGS sequence"/>
</dbReference>
<dbReference type="InterPro" id="IPR000014">
    <property type="entry name" value="PAS"/>
</dbReference>
<keyword evidence="5" id="KW-0804">Transcription</keyword>
<dbReference type="CDD" id="cd00009">
    <property type="entry name" value="AAA"/>
    <property type="match status" value="1"/>
</dbReference>
<dbReference type="PROSITE" id="PS50112">
    <property type="entry name" value="PAS"/>
    <property type="match status" value="1"/>
</dbReference>
<dbReference type="PANTHER" id="PTHR32071:SF74">
    <property type="entry name" value="TRANSCRIPTIONAL ACTIVATOR ROCR"/>
    <property type="match status" value="1"/>
</dbReference>
<evidence type="ECO:0000256" key="4">
    <source>
        <dbReference type="ARBA" id="ARBA00023125"/>
    </source>
</evidence>
<dbReference type="PANTHER" id="PTHR32071">
    <property type="entry name" value="TRANSCRIPTIONAL REGULATORY PROTEIN"/>
    <property type="match status" value="1"/>
</dbReference>
<sequence>MDKETLISLINNNIKEGIHIVDSQGKTLLYNNTMADFEGMEVNAVLNKRLLEVLPSLQGKSTLMQVIATGEPIIMNYQTYFNKDGKQISTLNSTWPIEKDGKIIGAVEIAKDVSIIERTVNKFLFSNGYVEKDNKKDSDVSAKYTLDDILGNSPEILNAKQIANMASKTDSSVLIIGESGTGKELFAQSIHNSSKRRYKPFIAENCAAFPETLLEGLLFGTAKGGFTGAIDRAGLLEQADGGTLLLDEINSMPLGLQAKLLRVLQESKFRPIGSTKEIEVNVRIIAITNKDPFKLIKDGELREDLFYRLSVVNLYIPPLRNRDGDIEILKNFFVKALEKKLNKTISGIDSSVINFLNSYSWPGNVRELQHVLEGALNIVENSGVIGLEHLPYYMKKHFHNQIADVNIHDDEEVHTLNMLENKKIGLSEYIYEIEQQLINQALKINGFNITKAAESLGITRQGLQYKLRKNLLQN</sequence>
<keyword evidence="3" id="KW-0805">Transcription regulation</keyword>
<dbReference type="Pfam" id="PF08448">
    <property type="entry name" value="PAS_4"/>
    <property type="match status" value="1"/>
</dbReference>
<gene>
    <name evidence="8" type="ORF">KQI88_09675</name>
</gene>
<evidence type="ECO:0000259" key="7">
    <source>
        <dbReference type="PROSITE" id="PS50112"/>
    </source>
</evidence>
<dbReference type="PROSITE" id="PS50045">
    <property type="entry name" value="SIGMA54_INTERACT_4"/>
    <property type="match status" value="1"/>
</dbReference>
<dbReference type="InterPro" id="IPR025662">
    <property type="entry name" value="Sigma_54_int_dom_ATP-bd_1"/>
</dbReference>
<dbReference type="Pfam" id="PF02954">
    <property type="entry name" value="HTH_8"/>
    <property type="match status" value="1"/>
</dbReference>
<evidence type="ECO:0000256" key="3">
    <source>
        <dbReference type="ARBA" id="ARBA00023015"/>
    </source>
</evidence>